<dbReference type="InterPro" id="IPR011613">
    <property type="entry name" value="GH15-like"/>
</dbReference>
<protein>
    <submittedName>
        <fullName evidence="2">Glycoside hydrolase family 15</fullName>
    </submittedName>
</protein>
<sequence length="659" mass="72190">MPLVSGNGFGFSVVSDATGHLTRFYVHPYAFVRPDRTRPLAEGIATTNFIADLAPSSLGAGASVRYIDQSQVIRVSSQYGTGTVFMPFGLLHPALIIDWQGPSAAAATVGWTVRWTHPVASRSAVTVSGVRVRVLRFHGTPEALCLIPLDPGQSNDSGDDAELRGHAAWALMAVEPGGSAASLVRSLLHWRAGHSVPELIQRELSDIERWRVPTPASVTDRVAREVWRQSEIVLRMAQSREPNTAQRHGHGLIVASLPDGLWFTPWVRDMAYAALALIRMGHLGEARAALTAYFNARPTGVMRRETAGADYQISVVRYFGDGAEEPFFTMEGSTNVELDNWGLVLWVLAEYLERSADESLLSTRTFRGTVYESARDFIVRPLLANLEPYQQGLIVRADTSIWEERERDRKHFAYTTAAAIAGLGGFARIAERQHDAPQEAALPSTLERLRAGFASAFASGGRLRGTLEPGIKNEIDGALLAIIEMGVVDDPKSIADVVERMPQLKVASGGYRRVRSVLTDPAVFEYWYERQEFVFVDLSLSGVLRRLGRQTEAAALLQRVLTDASAHDDLIPEMYVSEPCPLFPGKVGDPTGAMPMVGYGAGAVILELLAPPGAPGTRRTMLRLAPARACPRCNVHSRLTRPPSLSRWIPFQILEREGI</sequence>
<dbReference type="GO" id="GO:0005975">
    <property type="term" value="P:carbohydrate metabolic process"/>
    <property type="evidence" value="ECO:0007669"/>
    <property type="project" value="InterPro"/>
</dbReference>
<dbReference type="InterPro" id="IPR008928">
    <property type="entry name" value="6-hairpin_glycosidase_sf"/>
</dbReference>
<evidence type="ECO:0000313" key="2">
    <source>
        <dbReference type="EMBL" id="TMI91534.1"/>
    </source>
</evidence>
<dbReference type="SUPFAM" id="SSF48208">
    <property type="entry name" value="Six-hairpin glycosidases"/>
    <property type="match status" value="1"/>
</dbReference>
<name>A0A537K720_9BACT</name>
<dbReference type="AlphaFoldDB" id="A0A537K720"/>
<organism evidence="2 3">
    <name type="scientific">Candidatus Segetimicrobium genomatis</name>
    <dbReference type="NCBI Taxonomy" id="2569760"/>
    <lineage>
        <taxon>Bacteria</taxon>
        <taxon>Bacillati</taxon>
        <taxon>Candidatus Sysuimicrobiota</taxon>
        <taxon>Candidatus Sysuimicrobiia</taxon>
        <taxon>Candidatus Sysuimicrobiales</taxon>
        <taxon>Candidatus Segetimicrobiaceae</taxon>
        <taxon>Candidatus Segetimicrobium</taxon>
    </lineage>
</organism>
<keyword evidence="2" id="KW-0378">Hydrolase</keyword>
<feature type="domain" description="GH15-like" evidence="1">
    <location>
        <begin position="246"/>
        <end position="441"/>
    </location>
</feature>
<evidence type="ECO:0000313" key="3">
    <source>
        <dbReference type="Proteomes" id="UP000318509"/>
    </source>
</evidence>
<comment type="caution">
    <text evidence="2">The sequence shown here is derived from an EMBL/GenBank/DDBJ whole genome shotgun (WGS) entry which is preliminary data.</text>
</comment>
<dbReference type="PANTHER" id="PTHR31616:SF0">
    <property type="entry name" value="GLUCAN 1,4-ALPHA-GLUCOSIDASE"/>
    <property type="match status" value="1"/>
</dbReference>
<gene>
    <name evidence="2" type="ORF">E6H00_03765</name>
</gene>
<dbReference type="InterPro" id="IPR012341">
    <property type="entry name" value="6hp_glycosidase-like_sf"/>
</dbReference>
<proteinExistence type="predicted"/>
<evidence type="ECO:0000259" key="1">
    <source>
        <dbReference type="Pfam" id="PF00723"/>
    </source>
</evidence>
<dbReference type="PANTHER" id="PTHR31616">
    <property type="entry name" value="TREHALASE"/>
    <property type="match status" value="1"/>
</dbReference>
<dbReference type="Pfam" id="PF00723">
    <property type="entry name" value="Glyco_hydro_15"/>
    <property type="match status" value="1"/>
</dbReference>
<reference evidence="2 3" key="1">
    <citation type="journal article" date="2019" name="Nat. Microbiol.">
        <title>Mediterranean grassland soil C-N compound turnover is dependent on rainfall and depth, and is mediated by genomically divergent microorganisms.</title>
        <authorList>
            <person name="Diamond S."/>
            <person name="Andeer P.F."/>
            <person name="Li Z."/>
            <person name="Crits-Christoph A."/>
            <person name="Burstein D."/>
            <person name="Anantharaman K."/>
            <person name="Lane K.R."/>
            <person name="Thomas B.C."/>
            <person name="Pan C."/>
            <person name="Northen T.R."/>
            <person name="Banfield J.F."/>
        </authorList>
    </citation>
    <scope>NUCLEOTIDE SEQUENCE [LARGE SCALE GENOMIC DNA]</scope>
    <source>
        <strain evidence="2">NP_3</strain>
    </source>
</reference>
<dbReference type="Gene3D" id="1.50.10.10">
    <property type="match status" value="1"/>
</dbReference>
<dbReference type="Proteomes" id="UP000318509">
    <property type="component" value="Unassembled WGS sequence"/>
</dbReference>
<dbReference type="EMBL" id="VBAK01000090">
    <property type="protein sequence ID" value="TMI91534.1"/>
    <property type="molecule type" value="Genomic_DNA"/>
</dbReference>
<accession>A0A537K720</accession>
<dbReference type="GO" id="GO:0004553">
    <property type="term" value="F:hydrolase activity, hydrolyzing O-glycosyl compounds"/>
    <property type="evidence" value="ECO:0007669"/>
    <property type="project" value="TreeGrafter"/>
</dbReference>